<dbReference type="RefSeq" id="WP_155007597.1">
    <property type="nucleotide sequence ID" value="NZ_CP166925.2"/>
</dbReference>
<name>A0ABD4BJ32_PSESH</name>
<reference evidence="2 3" key="1">
    <citation type="submission" date="2015-09" db="EMBL/GenBank/DDBJ databases">
        <title>Genome announcement of multiple Pseudomonas syringae strains.</title>
        <authorList>
            <person name="Thakur S."/>
            <person name="Wang P.W."/>
            <person name="Gong Y."/>
            <person name="Weir B.S."/>
            <person name="Guttman D.S."/>
        </authorList>
    </citation>
    <scope>NUCLEOTIDE SEQUENCE [LARGE SCALE GENOMIC DNA]</scope>
    <source>
        <strain evidence="2 3">ICMP2740</strain>
    </source>
</reference>
<evidence type="ECO:0000313" key="3">
    <source>
        <dbReference type="Proteomes" id="UP000050396"/>
    </source>
</evidence>
<comment type="caution">
    <text evidence="2">The sequence shown here is derived from an EMBL/GenBank/DDBJ whole genome shotgun (WGS) entry which is preliminary data.</text>
</comment>
<dbReference type="EMBL" id="LJQZ01000093">
    <property type="protein sequence ID" value="KPY19185.1"/>
    <property type="molecule type" value="Genomic_DNA"/>
</dbReference>
<evidence type="ECO:0000313" key="2">
    <source>
        <dbReference type="EMBL" id="KPY19185.1"/>
    </source>
</evidence>
<gene>
    <name evidence="2" type="ORF">ALO55_00939</name>
</gene>
<dbReference type="Proteomes" id="UP000050396">
    <property type="component" value="Unassembled WGS sequence"/>
</dbReference>
<dbReference type="AlphaFoldDB" id="A0ABD4BJ32"/>
<accession>A0ABD4BJ32</accession>
<evidence type="ECO:0000256" key="1">
    <source>
        <dbReference type="SAM" id="Phobius"/>
    </source>
</evidence>
<keyword evidence="1" id="KW-0472">Membrane</keyword>
<sequence length="57" mass="6238">MAIFLALLVGVGLLMQLHENEKESKGEPLGVGFYVLKFFLVVVGVGLLVMIYVARKS</sequence>
<keyword evidence="1" id="KW-0812">Transmembrane</keyword>
<organism evidence="2 3">
    <name type="scientific">Pseudomonas savastanoi pv. phaseolicola</name>
    <name type="common">Pseudomonas syringae pv. phaseolicola</name>
    <dbReference type="NCBI Taxonomy" id="319"/>
    <lineage>
        <taxon>Bacteria</taxon>
        <taxon>Pseudomonadati</taxon>
        <taxon>Pseudomonadota</taxon>
        <taxon>Gammaproteobacteria</taxon>
        <taxon>Pseudomonadales</taxon>
        <taxon>Pseudomonadaceae</taxon>
        <taxon>Pseudomonas</taxon>
    </lineage>
</organism>
<proteinExistence type="predicted"/>
<protein>
    <submittedName>
        <fullName evidence="2">Uncharacterized protein</fullName>
    </submittedName>
</protein>
<keyword evidence="1" id="KW-1133">Transmembrane helix</keyword>
<feature type="transmembrane region" description="Helical" evidence="1">
    <location>
        <begin position="33"/>
        <end position="54"/>
    </location>
</feature>